<accession>A0ABQ9IIE2</accession>
<evidence type="ECO:0000313" key="1">
    <source>
        <dbReference type="EMBL" id="KAJ8896427.1"/>
    </source>
</evidence>
<dbReference type="PANTHER" id="PTHR37162">
    <property type="entry name" value="HAT FAMILY DIMERISATION DOMAINCONTAINING PROTEIN-RELATED"/>
    <property type="match status" value="1"/>
</dbReference>
<evidence type="ECO:0000313" key="2">
    <source>
        <dbReference type="Proteomes" id="UP001159363"/>
    </source>
</evidence>
<name>A0ABQ9IIE2_9NEOP</name>
<dbReference type="Proteomes" id="UP001159363">
    <property type="component" value="Chromosome 1"/>
</dbReference>
<dbReference type="EMBL" id="JARBHB010000001">
    <property type="protein sequence ID" value="KAJ8896427.1"/>
    <property type="molecule type" value="Genomic_DNA"/>
</dbReference>
<comment type="caution">
    <text evidence="1">The sequence shown here is derived from an EMBL/GenBank/DDBJ whole genome shotgun (WGS) entry which is preliminary data.</text>
</comment>
<organism evidence="1 2">
    <name type="scientific">Dryococelus australis</name>
    <dbReference type="NCBI Taxonomy" id="614101"/>
    <lineage>
        <taxon>Eukaryota</taxon>
        <taxon>Metazoa</taxon>
        <taxon>Ecdysozoa</taxon>
        <taxon>Arthropoda</taxon>
        <taxon>Hexapoda</taxon>
        <taxon>Insecta</taxon>
        <taxon>Pterygota</taxon>
        <taxon>Neoptera</taxon>
        <taxon>Polyneoptera</taxon>
        <taxon>Phasmatodea</taxon>
        <taxon>Verophasmatodea</taxon>
        <taxon>Anareolatae</taxon>
        <taxon>Phasmatidae</taxon>
        <taxon>Eurycanthinae</taxon>
        <taxon>Dryococelus</taxon>
    </lineage>
</organism>
<dbReference type="PANTHER" id="PTHR37162:SF10">
    <property type="entry name" value="DUF4371 DOMAIN-CONTAINING PROTEIN"/>
    <property type="match status" value="1"/>
</dbReference>
<reference evidence="1 2" key="1">
    <citation type="submission" date="2023-02" db="EMBL/GenBank/DDBJ databases">
        <title>LHISI_Scaffold_Assembly.</title>
        <authorList>
            <person name="Stuart O.P."/>
            <person name="Cleave R."/>
            <person name="Magrath M.J.L."/>
            <person name="Mikheyev A.S."/>
        </authorList>
    </citation>
    <scope>NUCLEOTIDE SEQUENCE [LARGE SCALE GENOMIC DNA]</scope>
    <source>
        <strain evidence="1">Daus_M_001</strain>
        <tissue evidence="1">Leg muscle</tissue>
    </source>
</reference>
<gene>
    <name evidence="1" type="ORF">PR048_001771</name>
</gene>
<keyword evidence="2" id="KW-1185">Reference proteome</keyword>
<protein>
    <submittedName>
        <fullName evidence="1">Uncharacterized protein</fullName>
    </submittedName>
</protein>
<sequence>MKHATDPCALASKKLHKRMAVPCSIKNIGETCFFLSVQLRFCHCAWGTRRLRRHVEFKKHKDHGKVQSVYKTISYVLANNGENETTTTEMLFTSFLVEHNISLGVSDHVGHLIPAMFPDTTVAKIYGCERTKTFALTKEEIPSVLQISAFSLSADGSTDKNVVKLYHVIVLFFNEKLGQVRTLLLLLFKCTDNKGEGIFSVTDKELVSRMSLDGFHFWNVLRGFWNSGIHCNSYFVNQTFDSLNPLLCSWVPHKSLTLTSRRGNTRNTIQTLLLAPIVEPFCDISLRTTSFYSSVQYFIERNQRLLDMLEQEFVLYQCESFSGDIISENRMDVSWCKISIIKNESGQPKFKALPKMMLALLTVTHSNFQQIEFSPVFAVIKNKF</sequence>
<proteinExistence type="predicted"/>